<dbReference type="Pfam" id="PF12710">
    <property type="entry name" value="HAD"/>
    <property type="match status" value="1"/>
</dbReference>
<dbReference type="InterPro" id="IPR029057">
    <property type="entry name" value="PRTase-like"/>
</dbReference>
<keyword evidence="3" id="KW-1185">Reference proteome</keyword>
<dbReference type="GO" id="GO:0005737">
    <property type="term" value="C:cytoplasm"/>
    <property type="evidence" value="ECO:0007669"/>
    <property type="project" value="TreeGrafter"/>
</dbReference>
<dbReference type="AlphaFoldDB" id="A0A5N6ZWD5"/>
<dbReference type="OrthoDB" id="5416609at2759"/>
<dbReference type="InterPro" id="IPR000836">
    <property type="entry name" value="PRTase_dom"/>
</dbReference>
<proteinExistence type="predicted"/>
<dbReference type="Proteomes" id="UP000326268">
    <property type="component" value="Unassembled WGS sequence"/>
</dbReference>
<gene>
    <name evidence="2" type="ORF">BDV27DRAFT_167735</name>
</gene>
<dbReference type="Gene3D" id="3.40.50.2020">
    <property type="match status" value="1"/>
</dbReference>
<dbReference type="GO" id="GO:0006564">
    <property type="term" value="P:L-serine biosynthetic process"/>
    <property type="evidence" value="ECO:0007669"/>
    <property type="project" value="TreeGrafter"/>
</dbReference>
<reference evidence="2 3" key="1">
    <citation type="submission" date="2019-04" db="EMBL/GenBank/DDBJ databases">
        <title>Friends and foes A comparative genomics studyof 23 Aspergillus species from section Flavi.</title>
        <authorList>
            <consortium name="DOE Joint Genome Institute"/>
            <person name="Kjaerbolling I."/>
            <person name="Vesth T."/>
            <person name="Frisvad J.C."/>
            <person name="Nybo J.L."/>
            <person name="Theobald S."/>
            <person name="Kildgaard S."/>
            <person name="Isbrandt T."/>
            <person name="Kuo A."/>
            <person name="Sato A."/>
            <person name="Lyhne E.K."/>
            <person name="Kogle M.E."/>
            <person name="Wiebenga A."/>
            <person name="Kun R.S."/>
            <person name="Lubbers R.J."/>
            <person name="Makela M.R."/>
            <person name="Barry K."/>
            <person name="Chovatia M."/>
            <person name="Clum A."/>
            <person name="Daum C."/>
            <person name="Haridas S."/>
            <person name="He G."/>
            <person name="LaButti K."/>
            <person name="Lipzen A."/>
            <person name="Mondo S."/>
            <person name="Riley R."/>
            <person name="Salamov A."/>
            <person name="Simmons B.A."/>
            <person name="Magnuson J.K."/>
            <person name="Henrissat B."/>
            <person name="Mortensen U.H."/>
            <person name="Larsen T.O."/>
            <person name="Devries R.P."/>
            <person name="Grigoriev I.V."/>
            <person name="Machida M."/>
            <person name="Baker S.E."/>
            <person name="Andersen M.R."/>
        </authorList>
    </citation>
    <scope>NUCLEOTIDE SEQUENCE [LARGE SCALE GENOMIC DNA]</scope>
    <source>
        <strain evidence="2 3">CBS 763.97</strain>
    </source>
</reference>
<dbReference type="EMBL" id="ML737768">
    <property type="protein sequence ID" value="KAE8360580.1"/>
    <property type="molecule type" value="Genomic_DNA"/>
</dbReference>
<dbReference type="Gene3D" id="3.40.50.300">
    <property type="entry name" value="P-loop containing nucleotide triphosphate hydrolases"/>
    <property type="match status" value="1"/>
</dbReference>
<dbReference type="PANTHER" id="PTHR43344">
    <property type="entry name" value="PHOSPHOSERINE PHOSPHATASE"/>
    <property type="match status" value="1"/>
</dbReference>
<dbReference type="SUPFAM" id="SSF52540">
    <property type="entry name" value="P-loop containing nucleoside triphosphate hydrolases"/>
    <property type="match status" value="1"/>
</dbReference>
<feature type="domain" description="Phosphoribosyltransferase" evidence="1">
    <location>
        <begin position="436"/>
        <end position="508"/>
    </location>
</feature>
<protein>
    <recommendedName>
        <fullName evidence="1">Phosphoribosyltransferase domain-containing protein</fullName>
    </recommendedName>
</protein>
<evidence type="ECO:0000313" key="2">
    <source>
        <dbReference type="EMBL" id="KAE8360580.1"/>
    </source>
</evidence>
<dbReference type="SUPFAM" id="SSF53271">
    <property type="entry name" value="PRTase-like"/>
    <property type="match status" value="1"/>
</dbReference>
<dbReference type="GeneID" id="43659017"/>
<dbReference type="InterPro" id="IPR036412">
    <property type="entry name" value="HAD-like_sf"/>
</dbReference>
<name>A0A5N6ZWD5_9EURO</name>
<dbReference type="SUPFAM" id="SSF56784">
    <property type="entry name" value="HAD-like"/>
    <property type="match status" value="1"/>
</dbReference>
<dbReference type="RefSeq" id="XP_031923661.1">
    <property type="nucleotide sequence ID" value="XM_032074571.1"/>
</dbReference>
<evidence type="ECO:0000259" key="1">
    <source>
        <dbReference type="Pfam" id="PF14681"/>
    </source>
</evidence>
<dbReference type="GO" id="GO:0036424">
    <property type="term" value="F:L-phosphoserine phosphatase activity"/>
    <property type="evidence" value="ECO:0007669"/>
    <property type="project" value="TreeGrafter"/>
</dbReference>
<dbReference type="InterPro" id="IPR050582">
    <property type="entry name" value="HAD-like_SerB"/>
</dbReference>
<evidence type="ECO:0000313" key="3">
    <source>
        <dbReference type="Proteomes" id="UP000326268"/>
    </source>
</evidence>
<dbReference type="Pfam" id="PF14681">
    <property type="entry name" value="UPRTase"/>
    <property type="match status" value="1"/>
</dbReference>
<organism evidence="2 3">
    <name type="scientific">Aspergillus caelatus</name>
    <dbReference type="NCBI Taxonomy" id="61420"/>
    <lineage>
        <taxon>Eukaryota</taxon>
        <taxon>Fungi</taxon>
        <taxon>Dikarya</taxon>
        <taxon>Ascomycota</taxon>
        <taxon>Pezizomycotina</taxon>
        <taxon>Eurotiomycetes</taxon>
        <taxon>Eurotiomycetidae</taxon>
        <taxon>Eurotiales</taxon>
        <taxon>Aspergillaceae</taxon>
        <taxon>Aspergillus</taxon>
        <taxon>Aspergillus subgen. Circumdati</taxon>
    </lineage>
</organism>
<dbReference type="Gene3D" id="3.40.50.1000">
    <property type="entry name" value="HAD superfamily/HAD-like"/>
    <property type="match status" value="1"/>
</dbReference>
<dbReference type="InterPro" id="IPR027417">
    <property type="entry name" value="P-loop_NTPase"/>
</dbReference>
<dbReference type="InterPro" id="IPR023214">
    <property type="entry name" value="HAD_sf"/>
</dbReference>
<dbReference type="PANTHER" id="PTHR43344:SF20">
    <property type="entry name" value="URACIL PHOSPHORIBOSYLTRANSFERASE"/>
    <property type="match status" value="1"/>
</dbReference>
<dbReference type="GO" id="GO:0000287">
    <property type="term" value="F:magnesium ion binding"/>
    <property type="evidence" value="ECO:0007669"/>
    <property type="project" value="TreeGrafter"/>
</dbReference>
<accession>A0A5N6ZWD5</accession>
<dbReference type="Pfam" id="PF13207">
    <property type="entry name" value="AAA_17"/>
    <property type="match status" value="1"/>
</dbReference>
<sequence length="599" mass="66874">MAQNLSSLVKPKVVGIYGIPRAGKTTLLNQLRMTLGEDDFMYFGGSDEIGKLVHGGITWFKKLDDRDRQDFRELAVGVATGHLIFWNEGEDSGSAVHTQSELDTYTHIIYLDTPPEEIVKRRLNDSGRDRSHVSKSHVQCWVEAEKRVLRDLCYRNNILFCAVSPSMIPKNVERLLSDFNEHDEQHNLFDALSVLDSIPAIQSGTLKVMIVLDANRTLTSQDTGALFWKKIIPRLEYANGGRPKTPAQVVFESPLAYTYNAFREVTLLHEERLHDHEYDSVCKAVALSVTMDEEFMTLLRRIAEQKHVAAVVVTCGMAQIWKYVLELEGLLDKVTVIGGGRISDGFVVAPELKEALVDHLKNQHHLGVLAFGDSPLDLKMLSRADKAFVNDGLKAKQCLRPNHVSPRLTTAILPELKLLDPHFVDSLLVDKLNPGAVKILMTPMRDMSVQGPRLSKAHRDVGWYLAATFLPELIGVEDIAIPHVQGHMATGHQLWGEDKILIVALMRALFVHASQPTDPQHDPLNDRFATILVDSVVNSGRTILDFDMQAECVSGGILTATLAEYTNLQFITLRISENKYKGTGATDTGNRLFNTLHLP</sequence>